<dbReference type="AlphaFoldDB" id="A0A8S1NAC9"/>
<evidence type="ECO:0000313" key="3">
    <source>
        <dbReference type="Proteomes" id="UP000688137"/>
    </source>
</evidence>
<dbReference type="PROSITE" id="PS50011">
    <property type="entry name" value="PROTEIN_KINASE_DOM"/>
    <property type="match status" value="1"/>
</dbReference>
<dbReference type="PANTHER" id="PTHR44305">
    <property type="entry name" value="SI:DKEY-192D15.2-RELATED"/>
    <property type="match status" value="1"/>
</dbReference>
<feature type="domain" description="Protein kinase" evidence="1">
    <location>
        <begin position="11"/>
        <end position="251"/>
    </location>
</feature>
<reference evidence="2" key="1">
    <citation type="submission" date="2021-01" db="EMBL/GenBank/DDBJ databases">
        <authorList>
            <consortium name="Genoscope - CEA"/>
            <person name="William W."/>
        </authorList>
    </citation>
    <scope>NUCLEOTIDE SEQUENCE</scope>
</reference>
<dbReference type="Pfam" id="PF00069">
    <property type="entry name" value="Pkinase"/>
    <property type="match status" value="1"/>
</dbReference>
<organism evidence="2 3">
    <name type="scientific">Paramecium primaurelia</name>
    <dbReference type="NCBI Taxonomy" id="5886"/>
    <lineage>
        <taxon>Eukaryota</taxon>
        <taxon>Sar</taxon>
        <taxon>Alveolata</taxon>
        <taxon>Ciliophora</taxon>
        <taxon>Intramacronucleata</taxon>
        <taxon>Oligohymenophorea</taxon>
        <taxon>Peniculida</taxon>
        <taxon>Parameciidae</taxon>
        <taxon>Paramecium</taxon>
    </lineage>
</organism>
<protein>
    <recommendedName>
        <fullName evidence="1">Protein kinase domain-containing protein</fullName>
    </recommendedName>
</protein>
<dbReference type="SMART" id="SM00220">
    <property type="entry name" value="S_TKc"/>
    <property type="match status" value="1"/>
</dbReference>
<sequence>MKSVEQLFPQFQVINIVRQNTYKKSVIVKRSGYNYMLRIFNLEGIPKERVQSIIKILNKLSNHKNPHIVKFYEASFDHDMTYLGIVSEYLDKQYEYPLKEVDIWNIIQELSFALQQFHPKRVHGKLQLSNLFQSKGKTILGEMNVLYYLHKQNYQDIYLLAPEFIKSQIYDHKSDIWMAGYMLYQMMFKDPPIIANNVDILHKKILKGIQLTYNPNYSLNLNNLLRLMMCYDAELRPNVEQIQYFCQQAQISNEEININRILPKFKVDKVILHKKRTEKKQEPIQNIVYLNEDQFKQPYFPPSKIIKQKRLQLSKQTTSVMDFGPSPKTTYSVQLPKVLNYQFSKLKVKEASTVPGSIGNAEQLEKLQNKSQINKLEFDNLFPQTKQTLQTQRRSPNRIQLQQEFQNKQKSQRIFN</sequence>
<dbReference type="OMA" id="LYFCQQS"/>
<comment type="caution">
    <text evidence="2">The sequence shown here is derived from an EMBL/GenBank/DDBJ whole genome shotgun (WGS) entry which is preliminary data.</text>
</comment>
<evidence type="ECO:0000313" key="2">
    <source>
        <dbReference type="EMBL" id="CAD8088209.1"/>
    </source>
</evidence>
<dbReference type="GO" id="GO:0004672">
    <property type="term" value="F:protein kinase activity"/>
    <property type="evidence" value="ECO:0007669"/>
    <property type="project" value="InterPro"/>
</dbReference>
<dbReference type="Proteomes" id="UP000688137">
    <property type="component" value="Unassembled WGS sequence"/>
</dbReference>
<accession>A0A8S1NAC9</accession>
<gene>
    <name evidence="2" type="ORF">PPRIM_AZ9-3.1.T0800141</name>
</gene>
<dbReference type="PANTHER" id="PTHR44305:SF24">
    <property type="entry name" value="TYROSINE-PROTEIN KINASE C03B1.5-RELATED"/>
    <property type="match status" value="1"/>
</dbReference>
<proteinExistence type="predicted"/>
<keyword evidence="3" id="KW-1185">Reference proteome</keyword>
<dbReference type="EMBL" id="CAJJDM010000083">
    <property type="protein sequence ID" value="CAD8088209.1"/>
    <property type="molecule type" value="Genomic_DNA"/>
</dbReference>
<dbReference type="InterPro" id="IPR053083">
    <property type="entry name" value="TF_kinase-domain_protein"/>
</dbReference>
<dbReference type="InterPro" id="IPR000719">
    <property type="entry name" value="Prot_kinase_dom"/>
</dbReference>
<dbReference type="GO" id="GO:0005524">
    <property type="term" value="F:ATP binding"/>
    <property type="evidence" value="ECO:0007669"/>
    <property type="project" value="InterPro"/>
</dbReference>
<name>A0A8S1NAC9_PARPR</name>
<evidence type="ECO:0000259" key="1">
    <source>
        <dbReference type="PROSITE" id="PS50011"/>
    </source>
</evidence>